<evidence type="ECO:0000313" key="6">
    <source>
        <dbReference type="EMBL" id="WFC97279.1"/>
    </source>
</evidence>
<dbReference type="PANTHER" id="PTHR44051">
    <property type="entry name" value="GLUTATHIONE S-TRANSFERASE-RELATED"/>
    <property type="match status" value="1"/>
</dbReference>
<dbReference type="SFLD" id="SFLDG00358">
    <property type="entry name" value="Main_(cytGST)"/>
    <property type="match status" value="1"/>
</dbReference>
<name>A0AAF0DXN6_9BASI</name>
<feature type="domain" description="GST N-terminal" evidence="5">
    <location>
        <begin position="1"/>
        <end position="82"/>
    </location>
</feature>
<keyword evidence="7" id="KW-1185">Reference proteome</keyword>
<dbReference type="GO" id="GO:0005737">
    <property type="term" value="C:cytoplasm"/>
    <property type="evidence" value="ECO:0007669"/>
    <property type="project" value="UniProtKB-ARBA"/>
</dbReference>
<evidence type="ECO:0000256" key="2">
    <source>
        <dbReference type="ARBA" id="ARBA00012452"/>
    </source>
</evidence>
<dbReference type="AlphaFoldDB" id="A0AAF0DXN6"/>
<gene>
    <name evidence="6" type="ORF">MBRA1_003946</name>
</gene>
<dbReference type="Pfam" id="PF02798">
    <property type="entry name" value="GST_N"/>
    <property type="match status" value="1"/>
</dbReference>
<dbReference type="EMBL" id="CP119957">
    <property type="protein sequence ID" value="WFC97279.1"/>
    <property type="molecule type" value="Genomic_DNA"/>
</dbReference>
<evidence type="ECO:0000259" key="5">
    <source>
        <dbReference type="PROSITE" id="PS50404"/>
    </source>
</evidence>
<evidence type="ECO:0000256" key="3">
    <source>
        <dbReference type="ARBA" id="ARBA00022679"/>
    </source>
</evidence>
<protein>
    <recommendedName>
        <fullName evidence="2">glutathione transferase</fullName>
        <ecNumber evidence="2">2.5.1.18</ecNumber>
    </recommendedName>
</protein>
<dbReference type="SFLD" id="SFLDS00019">
    <property type="entry name" value="Glutathione_Transferase_(cytos"/>
    <property type="match status" value="1"/>
</dbReference>
<dbReference type="InterPro" id="IPR036249">
    <property type="entry name" value="Thioredoxin-like_sf"/>
</dbReference>
<accession>A0AAF0DXN6</accession>
<dbReference type="SUPFAM" id="SSF47616">
    <property type="entry name" value="GST C-terminal domain-like"/>
    <property type="match status" value="1"/>
</dbReference>
<dbReference type="InterPro" id="IPR004045">
    <property type="entry name" value="Glutathione_S-Trfase_N"/>
</dbReference>
<keyword evidence="3 6" id="KW-0808">Transferase</keyword>
<dbReference type="CDD" id="cd03046">
    <property type="entry name" value="GST_N_GTT1_like"/>
    <property type="match status" value="1"/>
</dbReference>
<dbReference type="InterPro" id="IPR036282">
    <property type="entry name" value="Glutathione-S-Trfase_C_sf"/>
</dbReference>
<comment type="catalytic activity">
    <reaction evidence="4">
        <text>RX + glutathione = an S-substituted glutathione + a halide anion + H(+)</text>
        <dbReference type="Rhea" id="RHEA:16437"/>
        <dbReference type="ChEBI" id="CHEBI:15378"/>
        <dbReference type="ChEBI" id="CHEBI:16042"/>
        <dbReference type="ChEBI" id="CHEBI:17792"/>
        <dbReference type="ChEBI" id="CHEBI:57925"/>
        <dbReference type="ChEBI" id="CHEBI:90779"/>
        <dbReference type="EC" id="2.5.1.18"/>
    </reaction>
</comment>
<evidence type="ECO:0000256" key="4">
    <source>
        <dbReference type="ARBA" id="ARBA00047960"/>
    </source>
</evidence>
<comment type="similarity">
    <text evidence="1">Belongs to the GST superfamily.</text>
</comment>
<dbReference type="GO" id="GO:0004602">
    <property type="term" value="F:glutathione peroxidase activity"/>
    <property type="evidence" value="ECO:0007669"/>
    <property type="project" value="UniProtKB-ARBA"/>
</dbReference>
<proteinExistence type="inferred from homology"/>
<dbReference type="GO" id="GO:0004364">
    <property type="term" value="F:glutathione transferase activity"/>
    <property type="evidence" value="ECO:0007669"/>
    <property type="project" value="UniProtKB-EC"/>
</dbReference>
<dbReference type="Gene3D" id="3.40.30.10">
    <property type="entry name" value="Glutaredoxin"/>
    <property type="match status" value="1"/>
</dbReference>
<sequence>MIIVHHLNNSRSQRILWLLEELEIPYEIKRYQRGPDQLAPKELRDVHPLGKSPVITDTERNEVVAESGAIIDYIIKYYGKGRGLPQPNEEDADNFWKQFAEASFMPTLTMKFVFIIMPTQAPFFVRPLVNMITSQVQQRFIDPDLRRRVKFVAEALEKRAADGRAWIAGGDKDNGPTAADYQLLFPLEALSSGRLDPDSVPAAFKNWVDWVHARPAYRRAYEKGGPYDYAHL</sequence>
<dbReference type="PANTHER" id="PTHR44051:SF9">
    <property type="entry name" value="GLUTATHIONE S-TRANSFERASE 1"/>
    <property type="match status" value="1"/>
</dbReference>
<dbReference type="EC" id="2.5.1.18" evidence="2"/>
<dbReference type="Gene3D" id="1.20.1050.10">
    <property type="match status" value="1"/>
</dbReference>
<reference evidence="6" key="1">
    <citation type="submission" date="2023-03" db="EMBL/GenBank/DDBJ databases">
        <title>Mating type loci evolution in Malassezia.</title>
        <authorList>
            <person name="Coelho M.A."/>
        </authorList>
    </citation>
    <scope>NUCLEOTIDE SEQUENCE</scope>
    <source>
        <strain evidence="6">CBS 14135</strain>
    </source>
</reference>
<evidence type="ECO:0000256" key="1">
    <source>
        <dbReference type="ARBA" id="ARBA00007409"/>
    </source>
</evidence>
<dbReference type="FunFam" id="3.40.30.10:FF:000156">
    <property type="entry name" value="Glutathione S-transferase 1"/>
    <property type="match status" value="1"/>
</dbReference>
<evidence type="ECO:0000313" key="7">
    <source>
        <dbReference type="Proteomes" id="UP001216638"/>
    </source>
</evidence>
<dbReference type="SUPFAM" id="SSF52833">
    <property type="entry name" value="Thioredoxin-like"/>
    <property type="match status" value="1"/>
</dbReference>
<dbReference type="PROSITE" id="PS50404">
    <property type="entry name" value="GST_NTER"/>
    <property type="match status" value="1"/>
</dbReference>
<dbReference type="Proteomes" id="UP001216638">
    <property type="component" value="Chromosome 7"/>
</dbReference>
<organism evidence="6 7">
    <name type="scientific">Malassezia brasiliensis</name>
    <dbReference type="NCBI Taxonomy" id="1821822"/>
    <lineage>
        <taxon>Eukaryota</taxon>
        <taxon>Fungi</taxon>
        <taxon>Dikarya</taxon>
        <taxon>Basidiomycota</taxon>
        <taxon>Ustilaginomycotina</taxon>
        <taxon>Malasseziomycetes</taxon>
        <taxon>Malasseziales</taxon>
        <taxon>Malasseziaceae</taxon>
        <taxon>Malassezia</taxon>
    </lineage>
</organism>
<dbReference type="InterPro" id="IPR040079">
    <property type="entry name" value="Glutathione_S-Trfase"/>
</dbReference>